<comment type="similarity">
    <text evidence="2">Belongs to the ABC transporter superfamily.</text>
</comment>
<dbReference type="EMBL" id="FNFP01000004">
    <property type="protein sequence ID" value="SDK83612.1"/>
    <property type="molecule type" value="Genomic_DNA"/>
</dbReference>
<dbReference type="GO" id="GO:0015833">
    <property type="term" value="P:peptide transport"/>
    <property type="evidence" value="ECO:0007669"/>
    <property type="project" value="InterPro"/>
</dbReference>
<keyword evidence="10" id="KW-1185">Reference proteome</keyword>
<keyword evidence="4" id="KW-1003">Cell membrane</keyword>
<dbReference type="GO" id="GO:0005524">
    <property type="term" value="F:ATP binding"/>
    <property type="evidence" value="ECO:0007669"/>
    <property type="project" value="UniProtKB-KW"/>
</dbReference>
<dbReference type="Gene3D" id="3.40.50.300">
    <property type="entry name" value="P-loop containing nucleotide triphosphate hydrolases"/>
    <property type="match status" value="1"/>
</dbReference>
<keyword evidence="7" id="KW-0472">Membrane</keyword>
<evidence type="ECO:0000256" key="2">
    <source>
        <dbReference type="ARBA" id="ARBA00005417"/>
    </source>
</evidence>
<dbReference type="Proteomes" id="UP000198718">
    <property type="component" value="Unassembled WGS sequence"/>
</dbReference>
<dbReference type="InterPro" id="IPR013563">
    <property type="entry name" value="Oligopep_ABC_C"/>
</dbReference>
<evidence type="ECO:0000256" key="1">
    <source>
        <dbReference type="ARBA" id="ARBA00004202"/>
    </source>
</evidence>
<keyword evidence="3" id="KW-0813">Transport</keyword>
<feature type="domain" description="ABC transporter" evidence="8">
    <location>
        <begin position="7"/>
        <end position="256"/>
    </location>
</feature>
<dbReference type="SMART" id="SM00382">
    <property type="entry name" value="AAA"/>
    <property type="match status" value="1"/>
</dbReference>
<dbReference type="GO" id="GO:0005886">
    <property type="term" value="C:plasma membrane"/>
    <property type="evidence" value="ECO:0007669"/>
    <property type="project" value="UniProtKB-SubCell"/>
</dbReference>
<dbReference type="InterPro" id="IPR050388">
    <property type="entry name" value="ABC_Ni/Peptide_Import"/>
</dbReference>
<dbReference type="Pfam" id="PF00005">
    <property type="entry name" value="ABC_tran"/>
    <property type="match status" value="1"/>
</dbReference>
<dbReference type="PANTHER" id="PTHR43297:SF2">
    <property type="entry name" value="DIPEPTIDE TRANSPORT ATP-BINDING PROTEIN DPPD"/>
    <property type="match status" value="1"/>
</dbReference>
<evidence type="ECO:0000256" key="5">
    <source>
        <dbReference type="ARBA" id="ARBA00022741"/>
    </source>
</evidence>
<dbReference type="InterPro" id="IPR027417">
    <property type="entry name" value="P-loop_NTPase"/>
</dbReference>
<dbReference type="CDD" id="cd03257">
    <property type="entry name" value="ABC_NikE_OppD_transporters"/>
    <property type="match status" value="1"/>
</dbReference>
<dbReference type="FunFam" id="3.40.50.300:FF:000016">
    <property type="entry name" value="Oligopeptide ABC transporter ATP-binding component"/>
    <property type="match status" value="1"/>
</dbReference>
<gene>
    <name evidence="9" type="ORF">SAMN05660472_02091</name>
</gene>
<accession>A0A1G9F5D9</accession>
<dbReference type="PANTHER" id="PTHR43297">
    <property type="entry name" value="OLIGOPEPTIDE TRANSPORT ATP-BINDING PROTEIN APPD"/>
    <property type="match status" value="1"/>
</dbReference>
<organism evidence="9 10">
    <name type="scientific">Natronincola ferrireducens</name>
    <dbReference type="NCBI Taxonomy" id="393762"/>
    <lineage>
        <taxon>Bacteria</taxon>
        <taxon>Bacillati</taxon>
        <taxon>Bacillota</taxon>
        <taxon>Clostridia</taxon>
        <taxon>Peptostreptococcales</taxon>
        <taxon>Natronincolaceae</taxon>
        <taxon>Natronincola</taxon>
    </lineage>
</organism>
<reference evidence="9 10" key="1">
    <citation type="submission" date="2016-10" db="EMBL/GenBank/DDBJ databases">
        <authorList>
            <person name="de Groot N.N."/>
        </authorList>
    </citation>
    <scope>NUCLEOTIDE SEQUENCE [LARGE SCALE GENOMIC DNA]</scope>
    <source>
        <strain evidence="9 10">DSM 18346</strain>
    </source>
</reference>
<dbReference type="InterPro" id="IPR017871">
    <property type="entry name" value="ABC_transporter-like_CS"/>
</dbReference>
<keyword evidence="5" id="KW-0547">Nucleotide-binding</keyword>
<dbReference type="SUPFAM" id="SSF52540">
    <property type="entry name" value="P-loop containing nucleoside triphosphate hydrolases"/>
    <property type="match status" value="1"/>
</dbReference>
<dbReference type="Pfam" id="PF08352">
    <property type="entry name" value="oligo_HPY"/>
    <property type="match status" value="1"/>
</dbReference>
<dbReference type="RefSeq" id="WP_090553638.1">
    <property type="nucleotide sequence ID" value="NZ_FNFP01000004.1"/>
</dbReference>
<dbReference type="PROSITE" id="PS50893">
    <property type="entry name" value="ABC_TRANSPORTER_2"/>
    <property type="match status" value="1"/>
</dbReference>
<sequence length="273" mass="30369">MSHYFEIQNLKVNFNSYEGKKNILDIDHLAIEKGKTFGLVGESGSGKTVLALTILNLLSQPPGEIEAGKIIFNGENLLDKKESFMQRIRGKKISMIFQDPMSTLNPVFTIGEQLIRVIVHNQTIGRKAAEKKALEMIELVKLPDAKNMLKKYPHELSGGQRQRIIIAMALSCGAEFIIADEPTRNLDVTIQAGILKLIKELQRELQVTVLFIANNPTLIPAICDEVGILFEGKIVEKGGIKEVLHNPKHPYTIAMLNAIPKSKQEKGGVSHQR</sequence>
<name>A0A1G9F5D9_9FIRM</name>
<evidence type="ECO:0000313" key="10">
    <source>
        <dbReference type="Proteomes" id="UP000198718"/>
    </source>
</evidence>
<comment type="subcellular location">
    <subcellularLocation>
        <location evidence="1">Cell membrane</location>
        <topology evidence="1">Peripheral membrane protein</topology>
    </subcellularLocation>
</comment>
<dbReference type="PROSITE" id="PS00211">
    <property type="entry name" value="ABC_TRANSPORTER_1"/>
    <property type="match status" value="1"/>
</dbReference>
<evidence type="ECO:0000259" key="8">
    <source>
        <dbReference type="PROSITE" id="PS50893"/>
    </source>
</evidence>
<evidence type="ECO:0000256" key="6">
    <source>
        <dbReference type="ARBA" id="ARBA00022840"/>
    </source>
</evidence>
<evidence type="ECO:0000256" key="4">
    <source>
        <dbReference type="ARBA" id="ARBA00022475"/>
    </source>
</evidence>
<dbReference type="AlphaFoldDB" id="A0A1G9F5D9"/>
<dbReference type="GO" id="GO:0016887">
    <property type="term" value="F:ATP hydrolysis activity"/>
    <property type="evidence" value="ECO:0007669"/>
    <property type="project" value="InterPro"/>
</dbReference>
<dbReference type="InterPro" id="IPR003439">
    <property type="entry name" value="ABC_transporter-like_ATP-bd"/>
</dbReference>
<dbReference type="STRING" id="393762.SAMN05660472_02091"/>
<dbReference type="InterPro" id="IPR003593">
    <property type="entry name" value="AAA+_ATPase"/>
</dbReference>
<keyword evidence="6 9" id="KW-0067">ATP-binding</keyword>
<evidence type="ECO:0000256" key="3">
    <source>
        <dbReference type="ARBA" id="ARBA00022448"/>
    </source>
</evidence>
<evidence type="ECO:0000256" key="7">
    <source>
        <dbReference type="ARBA" id="ARBA00023136"/>
    </source>
</evidence>
<protein>
    <submittedName>
        <fullName evidence="9">Oligopeptide transport system ATP-binding protein</fullName>
    </submittedName>
</protein>
<evidence type="ECO:0000313" key="9">
    <source>
        <dbReference type="EMBL" id="SDK83612.1"/>
    </source>
</evidence>
<proteinExistence type="inferred from homology"/>
<dbReference type="OrthoDB" id="9806285at2"/>